<evidence type="ECO:0000313" key="2">
    <source>
        <dbReference type="EMBL" id="SVB84103.1"/>
    </source>
</evidence>
<evidence type="ECO:0008006" key="3">
    <source>
        <dbReference type="Google" id="ProtNLM"/>
    </source>
</evidence>
<feature type="region of interest" description="Disordered" evidence="1">
    <location>
        <begin position="137"/>
        <end position="157"/>
    </location>
</feature>
<dbReference type="EMBL" id="UINC01060031">
    <property type="protein sequence ID" value="SVB84103.1"/>
    <property type="molecule type" value="Genomic_DNA"/>
</dbReference>
<accession>A0A382HBG8</accession>
<sequence length="157" mass="17987">MSKKKKHKKIKGRFIPLSHNLVDSEAYKQLSATATRALIYFKRDVKNGQQTEVVLTFGQAQKYGVCDSSTTFSKVKKELVKHGLLDHVDGGGLNAPAVFELSERWRWFNTDQFDEVPYKLGVGSKYFRTAMKDETKRKRLLDARHPNHEQSPPSSYP</sequence>
<protein>
    <recommendedName>
        <fullName evidence="3">Bacteriophage lambda Replication protein O N-terminal domain-containing protein</fullName>
    </recommendedName>
</protein>
<gene>
    <name evidence="2" type="ORF">METZ01_LOCUS236957</name>
</gene>
<evidence type="ECO:0000256" key="1">
    <source>
        <dbReference type="SAM" id="MobiDB-lite"/>
    </source>
</evidence>
<feature type="compositionally biased region" description="Basic and acidic residues" evidence="1">
    <location>
        <begin position="137"/>
        <end position="148"/>
    </location>
</feature>
<name>A0A382HBG8_9ZZZZ</name>
<dbReference type="AlphaFoldDB" id="A0A382HBG8"/>
<organism evidence="2">
    <name type="scientific">marine metagenome</name>
    <dbReference type="NCBI Taxonomy" id="408172"/>
    <lineage>
        <taxon>unclassified sequences</taxon>
        <taxon>metagenomes</taxon>
        <taxon>ecological metagenomes</taxon>
    </lineage>
</organism>
<reference evidence="2" key="1">
    <citation type="submission" date="2018-05" db="EMBL/GenBank/DDBJ databases">
        <authorList>
            <person name="Lanie J.A."/>
            <person name="Ng W.-L."/>
            <person name="Kazmierczak K.M."/>
            <person name="Andrzejewski T.M."/>
            <person name="Davidsen T.M."/>
            <person name="Wayne K.J."/>
            <person name="Tettelin H."/>
            <person name="Glass J.I."/>
            <person name="Rusch D."/>
            <person name="Podicherti R."/>
            <person name="Tsui H.-C.T."/>
            <person name="Winkler M.E."/>
        </authorList>
    </citation>
    <scope>NUCLEOTIDE SEQUENCE</scope>
</reference>
<proteinExistence type="predicted"/>